<dbReference type="Gene3D" id="2.160.10.10">
    <property type="entry name" value="Hexapeptide repeat proteins"/>
    <property type="match status" value="1"/>
</dbReference>
<evidence type="ECO:0000256" key="2">
    <source>
        <dbReference type="ARBA" id="ARBA00022679"/>
    </source>
</evidence>
<organism evidence="5 6">
    <name type="scientific">Haliscomenobacter hydrossis (strain ATCC 27775 / DSM 1100 / LMG 10767 / O)</name>
    <dbReference type="NCBI Taxonomy" id="760192"/>
    <lineage>
        <taxon>Bacteria</taxon>
        <taxon>Pseudomonadati</taxon>
        <taxon>Bacteroidota</taxon>
        <taxon>Saprospiria</taxon>
        <taxon>Saprospirales</taxon>
        <taxon>Haliscomenobacteraceae</taxon>
        <taxon>Haliscomenobacter</taxon>
    </lineage>
</organism>
<evidence type="ECO:0000256" key="4">
    <source>
        <dbReference type="ARBA" id="ARBA00023315"/>
    </source>
</evidence>
<dbReference type="STRING" id="760192.Halhy_5801"/>
<keyword evidence="6" id="KW-1185">Reference proteome</keyword>
<dbReference type="InterPro" id="IPR050179">
    <property type="entry name" value="Trans_hexapeptide_repeat"/>
</dbReference>
<evidence type="ECO:0000256" key="1">
    <source>
        <dbReference type="ARBA" id="ARBA00007274"/>
    </source>
</evidence>
<keyword evidence="3" id="KW-0677">Repeat</keyword>
<dbReference type="HOGENOM" id="CLU_1218393_0_0_10"/>
<dbReference type="PANTHER" id="PTHR43300">
    <property type="entry name" value="ACETYLTRANSFERASE"/>
    <property type="match status" value="1"/>
</dbReference>
<keyword evidence="2" id="KW-0808">Transferase</keyword>
<name>F4KXZ9_HALH1</name>
<proteinExistence type="inferred from homology"/>
<dbReference type="KEGG" id="hhy:Halhy_5801"/>
<sequence>MNETYPTLRYCILGQGNYAVSMLLDNLQACFPKRDIEVEIIANLLEADNDSLIYPYATPGIVCVEKFHTDWTPDVNVPCLVGTFGRGRKAIFEFFAANYGINAEYYAISIHPTSTCSPTLHHGHGLYIGPLSVVGPQTHFGNFVAISRKVSVGHHTVLEDYVGLNPGVDVAGVCHLGKGVIIGAGAVVLDKVKIGEGSMIGAGSVVTKDIPAGVVAYGVPAKVIRSI</sequence>
<dbReference type="AlphaFoldDB" id="F4KXZ9"/>
<evidence type="ECO:0000313" key="5">
    <source>
        <dbReference type="EMBL" id="AEE53624.1"/>
    </source>
</evidence>
<dbReference type="InterPro" id="IPR001451">
    <property type="entry name" value="Hexapep"/>
</dbReference>
<protein>
    <recommendedName>
        <fullName evidence="7">Sugar O-acyltransferase, sialic acid O-acetyltransferase NeuD family</fullName>
    </recommendedName>
</protein>
<dbReference type="Proteomes" id="UP000008461">
    <property type="component" value="Chromosome"/>
</dbReference>
<comment type="similarity">
    <text evidence="1">Belongs to the transferase hexapeptide repeat family.</text>
</comment>
<dbReference type="InterPro" id="IPR018357">
    <property type="entry name" value="Hexapep_transf_CS"/>
</dbReference>
<dbReference type="eggNOG" id="COG0110">
    <property type="taxonomic scope" value="Bacteria"/>
</dbReference>
<keyword evidence="4" id="KW-0012">Acyltransferase</keyword>
<dbReference type="PROSITE" id="PS00101">
    <property type="entry name" value="HEXAPEP_TRANSFERASES"/>
    <property type="match status" value="1"/>
</dbReference>
<dbReference type="RefSeq" id="WP_013768153.1">
    <property type="nucleotide sequence ID" value="NC_015510.1"/>
</dbReference>
<dbReference type="Pfam" id="PF00132">
    <property type="entry name" value="Hexapep"/>
    <property type="match status" value="1"/>
</dbReference>
<evidence type="ECO:0000256" key="3">
    <source>
        <dbReference type="ARBA" id="ARBA00022737"/>
    </source>
</evidence>
<dbReference type="EMBL" id="CP002691">
    <property type="protein sequence ID" value="AEE53624.1"/>
    <property type="molecule type" value="Genomic_DNA"/>
</dbReference>
<reference evidence="5 6" key="1">
    <citation type="journal article" date="2011" name="Stand. Genomic Sci.">
        <title>Complete genome sequence of Haliscomenobacter hydrossis type strain (O).</title>
        <authorList>
            <consortium name="US DOE Joint Genome Institute (JGI-PGF)"/>
            <person name="Daligault H."/>
            <person name="Lapidus A."/>
            <person name="Zeytun A."/>
            <person name="Nolan M."/>
            <person name="Lucas S."/>
            <person name="Del Rio T.G."/>
            <person name="Tice H."/>
            <person name="Cheng J.F."/>
            <person name="Tapia R."/>
            <person name="Han C."/>
            <person name="Goodwin L."/>
            <person name="Pitluck S."/>
            <person name="Liolios K."/>
            <person name="Pagani I."/>
            <person name="Ivanova N."/>
            <person name="Huntemann M."/>
            <person name="Mavromatis K."/>
            <person name="Mikhailova N."/>
            <person name="Pati A."/>
            <person name="Chen A."/>
            <person name="Palaniappan K."/>
            <person name="Land M."/>
            <person name="Hauser L."/>
            <person name="Brambilla E.M."/>
            <person name="Rohde M."/>
            <person name="Verbarg S."/>
            <person name="Goker M."/>
            <person name="Bristow J."/>
            <person name="Eisen J.A."/>
            <person name="Markowitz V."/>
            <person name="Hugenholtz P."/>
            <person name="Kyrpides N.C."/>
            <person name="Klenk H.P."/>
            <person name="Woyke T."/>
        </authorList>
    </citation>
    <scope>NUCLEOTIDE SEQUENCE [LARGE SCALE GENOMIC DNA]</scope>
    <source>
        <strain evidence="6">ATCC 27775 / DSM 1100 / LMG 10767 / O</strain>
    </source>
</reference>
<evidence type="ECO:0008006" key="7">
    <source>
        <dbReference type="Google" id="ProtNLM"/>
    </source>
</evidence>
<gene>
    <name evidence="5" type="ordered locus">Halhy_5801</name>
</gene>
<reference key="2">
    <citation type="submission" date="2011-04" db="EMBL/GenBank/DDBJ databases">
        <title>Complete sequence of chromosome of Haliscomenobacter hydrossis DSM 1100.</title>
        <authorList>
            <consortium name="US DOE Joint Genome Institute (JGI-PGF)"/>
            <person name="Lucas S."/>
            <person name="Han J."/>
            <person name="Lapidus A."/>
            <person name="Bruce D."/>
            <person name="Goodwin L."/>
            <person name="Pitluck S."/>
            <person name="Peters L."/>
            <person name="Kyrpides N."/>
            <person name="Mavromatis K."/>
            <person name="Ivanova N."/>
            <person name="Ovchinnikova G."/>
            <person name="Pagani I."/>
            <person name="Daligault H."/>
            <person name="Detter J.C."/>
            <person name="Han C."/>
            <person name="Land M."/>
            <person name="Hauser L."/>
            <person name="Markowitz V."/>
            <person name="Cheng J.-F."/>
            <person name="Hugenholtz P."/>
            <person name="Woyke T."/>
            <person name="Wu D."/>
            <person name="Verbarg S."/>
            <person name="Frueling A."/>
            <person name="Brambilla E."/>
            <person name="Klenk H.-P."/>
            <person name="Eisen J.A."/>
        </authorList>
    </citation>
    <scope>NUCLEOTIDE SEQUENCE</scope>
    <source>
        <strain>DSM 1100</strain>
    </source>
</reference>
<evidence type="ECO:0000313" key="6">
    <source>
        <dbReference type="Proteomes" id="UP000008461"/>
    </source>
</evidence>
<dbReference type="SUPFAM" id="SSF51161">
    <property type="entry name" value="Trimeric LpxA-like enzymes"/>
    <property type="match status" value="1"/>
</dbReference>
<dbReference type="OrthoDB" id="9812571at2"/>
<accession>F4KXZ9</accession>
<dbReference type="GO" id="GO:0016746">
    <property type="term" value="F:acyltransferase activity"/>
    <property type="evidence" value="ECO:0007669"/>
    <property type="project" value="UniProtKB-KW"/>
</dbReference>
<dbReference type="PANTHER" id="PTHR43300:SF7">
    <property type="entry name" value="UDP-N-ACETYLBACILLOSAMINE N-ACETYLTRANSFERASE"/>
    <property type="match status" value="1"/>
</dbReference>
<dbReference type="InterPro" id="IPR011004">
    <property type="entry name" value="Trimer_LpxA-like_sf"/>
</dbReference>